<keyword evidence="16" id="KW-0808">Transferase</keyword>
<evidence type="ECO:0000256" key="1">
    <source>
        <dbReference type="ARBA" id="ARBA00010246"/>
    </source>
</evidence>
<dbReference type="Pfam" id="PF22850">
    <property type="entry name" value="CATSPERD-E_C"/>
    <property type="match status" value="1"/>
</dbReference>
<dbReference type="PANTHER" id="PTHR33722">
    <property type="entry name" value="CATION CHANNEL SPERM-ASSOCIATED PROTEIN SUBUNIT DELTA-RELATED"/>
    <property type="match status" value="1"/>
</dbReference>
<evidence type="ECO:0000313" key="17">
    <source>
        <dbReference type="Proteomes" id="UP000297703"/>
    </source>
</evidence>
<evidence type="ECO:0000256" key="2">
    <source>
        <dbReference type="ARBA" id="ARBA00022475"/>
    </source>
</evidence>
<dbReference type="Pfam" id="PF22849">
    <property type="entry name" value="CATSPERE_Ig-like"/>
    <property type="match status" value="1"/>
</dbReference>
<sequence>MLDDIITNIRGKAIAFQDCFVLDSPFIISRPEEPFPNNVNDNSLCSPAGSEPYIEWSACIPTTALLLSEFGTFHTNDGFMTYKEIKAPSHILDFDLSHNVTDIVLTDDGILFLIMGTVYKRESNRFFKLGPEYNLPETGIIGIQSRLWCSSEYPVQSGRKLSTVALWTPSEQYLGYDGNVFIKITDTTNLKKVLDLPVTASLSIGTVCYDSRPSEVSLLMACVGCSSSRVFYLSAYNEDRDLWVLRDFSLNAPLQGFMLMEFVYSASPSMLMWDKEMVYYSYKNNTINGFVIVSGLNYFGNIVIKMKNNVMIFCKVEMKDAVELPEWEKQSENIVLYLNPSGNLYMLFINGSSIHREDYPLKTEMFSYIHGFQDICPYLVFKHSMDLNVYYLDMGDKVTFWAQIVYMENLGLSTDVEIYRPELLMQTTNVDYEIARGICTKNQTMKFYHKMDYSLEPNYTEALYDGSTFVKTVEANFILWEVHGRSDYSYNSSMKQVGCLREAQTWISMLEEHENSTLDKIWGPQNYISCFESELGPLGDLNQLYQILNHSGYNSLIWPTEYSGIYVFRVKIVDPNFRLTISFLTCKKSF</sequence>
<keyword evidence="16" id="KW-0489">Methyltransferase</keyword>
<evidence type="ECO:0000256" key="4">
    <source>
        <dbReference type="ARBA" id="ARBA00022729"/>
    </source>
</evidence>
<keyword evidence="11" id="KW-0966">Cell projection</keyword>
<dbReference type="GO" id="GO:0030317">
    <property type="term" value="P:flagellated sperm motility"/>
    <property type="evidence" value="ECO:0007669"/>
    <property type="project" value="TreeGrafter"/>
</dbReference>
<keyword evidence="8" id="KW-0472">Membrane</keyword>
<evidence type="ECO:0000259" key="14">
    <source>
        <dbReference type="Pfam" id="PF22849"/>
    </source>
</evidence>
<dbReference type="InterPro" id="IPR053816">
    <property type="entry name" value="CATSPERE_beta-prop"/>
</dbReference>
<reference evidence="16 17" key="2">
    <citation type="submission" date="2019-04" db="EMBL/GenBank/DDBJ databases">
        <title>The genome sequence of big-headed turtle.</title>
        <authorList>
            <person name="Gong S."/>
        </authorList>
    </citation>
    <scope>NUCLEOTIDE SEQUENCE [LARGE SCALE GENOMIC DNA]</scope>
    <source>
        <strain evidence="16">DO16091913</strain>
        <tissue evidence="16">Muscle</tissue>
    </source>
</reference>
<dbReference type="GO" id="GO:0036128">
    <property type="term" value="C:CatSper complex"/>
    <property type="evidence" value="ECO:0007669"/>
    <property type="project" value="InterPro"/>
</dbReference>
<evidence type="ECO:0000256" key="5">
    <source>
        <dbReference type="ARBA" id="ARBA00022846"/>
    </source>
</evidence>
<dbReference type="GO" id="GO:0008168">
    <property type="term" value="F:methyltransferase activity"/>
    <property type="evidence" value="ECO:0007669"/>
    <property type="project" value="UniProtKB-KW"/>
</dbReference>
<keyword evidence="2" id="KW-1003">Cell membrane</keyword>
<feature type="domain" description="CATSPERD/E C-terminal" evidence="15">
    <location>
        <begin position="463"/>
        <end position="577"/>
    </location>
</feature>
<evidence type="ECO:0000256" key="11">
    <source>
        <dbReference type="ARBA" id="ARBA00023273"/>
    </source>
</evidence>
<keyword evidence="9" id="KW-1015">Disulfide bond</keyword>
<evidence type="ECO:0000256" key="10">
    <source>
        <dbReference type="ARBA" id="ARBA00023180"/>
    </source>
</evidence>
<dbReference type="PANTHER" id="PTHR33722:SF3">
    <property type="entry name" value="CATION CHANNEL SPERM-ASSOCIATED AUXILIARY SUBUNIT EPSILON"/>
    <property type="match status" value="1"/>
</dbReference>
<evidence type="ECO:0000256" key="12">
    <source>
        <dbReference type="ARBA" id="ARBA00037793"/>
    </source>
</evidence>
<dbReference type="GO" id="GO:0097228">
    <property type="term" value="C:sperm principal piece"/>
    <property type="evidence" value="ECO:0007669"/>
    <property type="project" value="TreeGrafter"/>
</dbReference>
<keyword evidence="10" id="KW-0325">Glycoprotein</keyword>
<feature type="domain" description="CATSPERE beta-propeller" evidence="13">
    <location>
        <begin position="296"/>
        <end position="367"/>
    </location>
</feature>
<keyword evidence="6" id="KW-1133">Transmembrane helix</keyword>
<accession>A0A4D9E1G8</accession>
<comment type="caution">
    <text evidence="16">The sequence shown here is derived from an EMBL/GenBank/DDBJ whole genome shotgun (WGS) entry which is preliminary data.</text>
</comment>
<evidence type="ECO:0000313" key="16">
    <source>
        <dbReference type="EMBL" id="TFK03237.1"/>
    </source>
</evidence>
<gene>
    <name evidence="16" type="ORF">DR999_PMT14388</name>
</gene>
<dbReference type="InterPro" id="IPR053815">
    <property type="entry name" value="CATSPERE_Ig-like"/>
</dbReference>
<keyword evidence="5" id="KW-0282">Flagellum</keyword>
<evidence type="ECO:0000256" key="7">
    <source>
        <dbReference type="ARBA" id="ARBA00023069"/>
    </source>
</evidence>
<protein>
    <submittedName>
        <fullName evidence="16">Nicotinamide N-methyltransferase-like</fullName>
    </submittedName>
</protein>
<keyword evidence="4" id="KW-0732">Signal</keyword>
<feature type="domain" description="CATSPERE Ig-like" evidence="14">
    <location>
        <begin position="381"/>
        <end position="461"/>
    </location>
</feature>
<evidence type="ECO:0000256" key="8">
    <source>
        <dbReference type="ARBA" id="ARBA00023136"/>
    </source>
</evidence>
<evidence type="ECO:0000259" key="13">
    <source>
        <dbReference type="Pfam" id="PF22844"/>
    </source>
</evidence>
<comment type="similarity">
    <text evidence="1">Belongs to the CATSPERD family.</text>
</comment>
<evidence type="ECO:0000256" key="9">
    <source>
        <dbReference type="ARBA" id="ARBA00023157"/>
    </source>
</evidence>
<dbReference type="Proteomes" id="UP000297703">
    <property type="component" value="Unassembled WGS sequence"/>
</dbReference>
<dbReference type="InterPro" id="IPR053814">
    <property type="entry name" value="CATSPERD/E_C"/>
</dbReference>
<dbReference type="GO" id="GO:0048240">
    <property type="term" value="P:sperm capacitation"/>
    <property type="evidence" value="ECO:0007669"/>
    <property type="project" value="TreeGrafter"/>
</dbReference>
<dbReference type="EMBL" id="QXTE01000164">
    <property type="protein sequence ID" value="TFK03237.1"/>
    <property type="molecule type" value="Genomic_DNA"/>
</dbReference>
<reference evidence="16 17" key="1">
    <citation type="submission" date="2019-04" db="EMBL/GenBank/DDBJ databases">
        <title>Draft genome of the big-headed turtle Platysternon megacephalum.</title>
        <authorList>
            <person name="Gong S."/>
        </authorList>
    </citation>
    <scope>NUCLEOTIDE SEQUENCE [LARGE SCALE GENOMIC DNA]</scope>
    <source>
        <strain evidence="16">DO16091913</strain>
        <tissue evidence="16">Muscle</tissue>
    </source>
</reference>
<evidence type="ECO:0000256" key="3">
    <source>
        <dbReference type="ARBA" id="ARBA00022692"/>
    </source>
</evidence>
<dbReference type="AlphaFoldDB" id="A0A4D9E1G8"/>
<dbReference type="STRING" id="55544.A0A4D9E1G8"/>
<evidence type="ECO:0000259" key="15">
    <source>
        <dbReference type="Pfam" id="PF22850"/>
    </source>
</evidence>
<dbReference type="Pfam" id="PF22844">
    <property type="entry name" value="Beta-prop_CATSPERE"/>
    <property type="match status" value="2"/>
</dbReference>
<dbReference type="GO" id="GO:0032259">
    <property type="term" value="P:methylation"/>
    <property type="evidence" value="ECO:0007669"/>
    <property type="project" value="UniProtKB-KW"/>
</dbReference>
<dbReference type="InterPro" id="IPR028751">
    <property type="entry name" value="CATSPERD/E"/>
</dbReference>
<organism evidence="16 17">
    <name type="scientific">Platysternon megacephalum</name>
    <name type="common">big-headed turtle</name>
    <dbReference type="NCBI Taxonomy" id="55544"/>
    <lineage>
        <taxon>Eukaryota</taxon>
        <taxon>Metazoa</taxon>
        <taxon>Chordata</taxon>
        <taxon>Craniata</taxon>
        <taxon>Vertebrata</taxon>
        <taxon>Euteleostomi</taxon>
        <taxon>Archelosauria</taxon>
        <taxon>Testudinata</taxon>
        <taxon>Testudines</taxon>
        <taxon>Cryptodira</taxon>
        <taxon>Durocryptodira</taxon>
        <taxon>Testudinoidea</taxon>
        <taxon>Platysternidae</taxon>
        <taxon>Platysternon</taxon>
    </lineage>
</organism>
<keyword evidence="3" id="KW-0812">Transmembrane</keyword>
<dbReference type="OrthoDB" id="5968869at2759"/>
<keyword evidence="17" id="KW-1185">Reference proteome</keyword>
<evidence type="ECO:0000256" key="6">
    <source>
        <dbReference type="ARBA" id="ARBA00022989"/>
    </source>
</evidence>
<feature type="domain" description="CATSPERE beta-propeller" evidence="13">
    <location>
        <begin position="44"/>
        <end position="291"/>
    </location>
</feature>
<keyword evidence="7" id="KW-0969">Cilium</keyword>
<name>A0A4D9E1G8_9SAUR</name>
<comment type="subcellular location">
    <subcellularLocation>
        <location evidence="12">Cell projection</location>
        <location evidence="12">Cilium</location>
        <location evidence="12">Flagellum membrane</location>
        <topology evidence="12">Single-pass type I membrane protein</topology>
    </subcellularLocation>
</comment>
<proteinExistence type="inferred from homology"/>